<sequence length="309" mass="35535">MVMLKICYVLILALIPDQVVRALCPAAAHIKPCNCKDNVMICHEASGVRLKEMFTYLHNHLEWRQRHIHRIEIYGSHIVQLPEHMFNDIIIDEIVIKNTPKLKTMSEAAFKGTEFYTKRLVFNGCPQLDVSNLFTIVNRFRALTSAKICNLPALHKIPDEAFAARRKLKELLFCGHGITSIGLRAFYKLSSLSRLDFMDTHIAKIPGDVFTFEHDSKHVLTIGLINNRHLNGLSFTPATFAHTKRPTNIDFSGYHFTEVYRKQITFLAEEVFRPYFKAHASNDVNLYGLEFNCISCKNKWLKTLENAQN</sequence>
<feature type="non-terminal residue" evidence="2">
    <location>
        <position position="309"/>
    </location>
</feature>
<keyword evidence="3" id="KW-1185">Reference proteome</keyword>
<dbReference type="OrthoDB" id="9985976at2759"/>
<organism evidence="2">
    <name type="scientific">Medioppia subpectinata</name>
    <dbReference type="NCBI Taxonomy" id="1979941"/>
    <lineage>
        <taxon>Eukaryota</taxon>
        <taxon>Metazoa</taxon>
        <taxon>Ecdysozoa</taxon>
        <taxon>Arthropoda</taxon>
        <taxon>Chelicerata</taxon>
        <taxon>Arachnida</taxon>
        <taxon>Acari</taxon>
        <taxon>Acariformes</taxon>
        <taxon>Sarcoptiformes</taxon>
        <taxon>Oribatida</taxon>
        <taxon>Brachypylina</taxon>
        <taxon>Oppioidea</taxon>
        <taxon>Oppiidae</taxon>
        <taxon>Medioppia</taxon>
    </lineage>
</organism>
<evidence type="ECO:0000313" key="2">
    <source>
        <dbReference type="EMBL" id="CAD7630224.1"/>
    </source>
</evidence>
<keyword evidence="1" id="KW-0732">Signal</keyword>
<feature type="chain" id="PRO_5036211035" evidence="1">
    <location>
        <begin position="23"/>
        <end position="309"/>
    </location>
</feature>
<dbReference type="Gene3D" id="3.80.10.10">
    <property type="entry name" value="Ribonuclease Inhibitor"/>
    <property type="match status" value="1"/>
</dbReference>
<dbReference type="InterPro" id="IPR032675">
    <property type="entry name" value="LRR_dom_sf"/>
</dbReference>
<name>A0A7R9KVJ2_9ACAR</name>
<protein>
    <submittedName>
        <fullName evidence="2">Uncharacterized protein</fullName>
    </submittedName>
</protein>
<reference evidence="2" key="1">
    <citation type="submission" date="2020-11" db="EMBL/GenBank/DDBJ databases">
        <authorList>
            <person name="Tran Van P."/>
        </authorList>
    </citation>
    <scope>NUCLEOTIDE SEQUENCE</scope>
</reference>
<proteinExistence type="predicted"/>
<gene>
    <name evidence="2" type="ORF">OSB1V03_LOCUS10637</name>
</gene>
<feature type="signal peptide" evidence="1">
    <location>
        <begin position="1"/>
        <end position="22"/>
    </location>
</feature>
<dbReference type="InterPro" id="IPR026906">
    <property type="entry name" value="LRR_5"/>
</dbReference>
<dbReference type="EMBL" id="CAJPIZ010007859">
    <property type="protein sequence ID" value="CAG2110654.1"/>
    <property type="molecule type" value="Genomic_DNA"/>
</dbReference>
<dbReference type="AlphaFoldDB" id="A0A7R9KVJ2"/>
<dbReference type="EMBL" id="OC862434">
    <property type="protein sequence ID" value="CAD7630224.1"/>
    <property type="molecule type" value="Genomic_DNA"/>
</dbReference>
<evidence type="ECO:0000256" key="1">
    <source>
        <dbReference type="SAM" id="SignalP"/>
    </source>
</evidence>
<evidence type="ECO:0000313" key="3">
    <source>
        <dbReference type="Proteomes" id="UP000759131"/>
    </source>
</evidence>
<dbReference type="Proteomes" id="UP000759131">
    <property type="component" value="Unassembled WGS sequence"/>
</dbReference>
<dbReference type="Pfam" id="PF13306">
    <property type="entry name" value="LRR_5"/>
    <property type="match status" value="1"/>
</dbReference>
<accession>A0A7R9KVJ2</accession>
<dbReference type="SUPFAM" id="SSF52058">
    <property type="entry name" value="L domain-like"/>
    <property type="match status" value="1"/>
</dbReference>